<keyword evidence="2" id="KW-1185">Reference proteome</keyword>
<reference evidence="1 2" key="1">
    <citation type="journal article" date="2019" name="Sci. Rep.">
        <title>A high-quality genome of Eragrostis curvula grass provides insights into Poaceae evolution and supports new strategies to enhance forage quality.</title>
        <authorList>
            <person name="Carballo J."/>
            <person name="Santos B.A.C.M."/>
            <person name="Zappacosta D."/>
            <person name="Garbus I."/>
            <person name="Selva J.P."/>
            <person name="Gallo C.A."/>
            <person name="Diaz A."/>
            <person name="Albertini E."/>
            <person name="Caccamo M."/>
            <person name="Echenique V."/>
        </authorList>
    </citation>
    <scope>NUCLEOTIDE SEQUENCE [LARGE SCALE GENOMIC DNA]</scope>
    <source>
        <strain evidence="2">cv. Victoria</strain>
        <tissue evidence="1">Leaf</tissue>
    </source>
</reference>
<dbReference type="Gramene" id="TVU19138">
    <property type="protein sequence ID" value="TVU19138"/>
    <property type="gene ID" value="EJB05_35272"/>
</dbReference>
<gene>
    <name evidence="1" type="ORF">EJB05_35272</name>
</gene>
<evidence type="ECO:0000313" key="2">
    <source>
        <dbReference type="Proteomes" id="UP000324897"/>
    </source>
</evidence>
<organism evidence="1 2">
    <name type="scientific">Eragrostis curvula</name>
    <name type="common">weeping love grass</name>
    <dbReference type="NCBI Taxonomy" id="38414"/>
    <lineage>
        <taxon>Eukaryota</taxon>
        <taxon>Viridiplantae</taxon>
        <taxon>Streptophyta</taxon>
        <taxon>Embryophyta</taxon>
        <taxon>Tracheophyta</taxon>
        <taxon>Spermatophyta</taxon>
        <taxon>Magnoliopsida</taxon>
        <taxon>Liliopsida</taxon>
        <taxon>Poales</taxon>
        <taxon>Poaceae</taxon>
        <taxon>PACMAD clade</taxon>
        <taxon>Chloridoideae</taxon>
        <taxon>Eragrostideae</taxon>
        <taxon>Eragrostidinae</taxon>
        <taxon>Eragrostis</taxon>
    </lineage>
</organism>
<accession>A0A5J9U7A1</accession>
<name>A0A5J9U7A1_9POAL</name>
<dbReference type="OrthoDB" id="1899291at2759"/>
<feature type="non-terminal residue" evidence="1">
    <location>
        <position position="1"/>
    </location>
</feature>
<protein>
    <submittedName>
        <fullName evidence="1">Uncharacterized protein</fullName>
    </submittedName>
</protein>
<dbReference type="Proteomes" id="UP000324897">
    <property type="component" value="Chromosome 7"/>
</dbReference>
<proteinExistence type="predicted"/>
<dbReference type="AlphaFoldDB" id="A0A5J9U7A1"/>
<dbReference type="PANTHER" id="PTHR34567:SF3">
    <property type="entry name" value="FK506-BINDING-LIKE PROTEIN"/>
    <property type="match status" value="1"/>
</dbReference>
<dbReference type="EMBL" id="RWGY01000029">
    <property type="protein sequence ID" value="TVU19138.1"/>
    <property type="molecule type" value="Genomic_DNA"/>
</dbReference>
<comment type="caution">
    <text evidence="1">The sequence shown here is derived from an EMBL/GenBank/DDBJ whole genome shotgun (WGS) entry which is preliminary data.</text>
</comment>
<dbReference type="PANTHER" id="PTHR34567">
    <property type="entry name" value="FK506-BINDING-LIKE PROTEIN"/>
    <property type="match status" value="1"/>
</dbReference>
<sequence length="221" mass="24037">MHPSSSPHPSRHICAQQTRAGVTRNTLAGSVRTETWRRSSVTGTPYEARVPSTSQCRRVRGALAVRRAARQSDVGSLEEGDGSVARWEKEFCEANGVPWKKVTDPSAGLNGEGPGGRVACWDDSGAVHALLAAKKRYWAEINGGISTAPPLPDPNMYIDVVVDDEDDGGVEEEEKGRYAEAVEAEYAAAVRDMERAREEGRRMRAAAMRDDFVPVPTGWDA</sequence>
<evidence type="ECO:0000313" key="1">
    <source>
        <dbReference type="EMBL" id="TVU19138.1"/>
    </source>
</evidence>